<organism evidence="2 3">
    <name type="scientific">Stylonychia lemnae</name>
    <name type="common">Ciliate</name>
    <dbReference type="NCBI Taxonomy" id="5949"/>
    <lineage>
        <taxon>Eukaryota</taxon>
        <taxon>Sar</taxon>
        <taxon>Alveolata</taxon>
        <taxon>Ciliophora</taxon>
        <taxon>Intramacronucleata</taxon>
        <taxon>Spirotrichea</taxon>
        <taxon>Stichotrichia</taxon>
        <taxon>Sporadotrichida</taxon>
        <taxon>Oxytrichidae</taxon>
        <taxon>Stylonychinae</taxon>
        <taxon>Stylonychia</taxon>
    </lineage>
</organism>
<accession>A0A077ZPX7</accession>
<sequence length="161" mass="18910">MNNDKNVESLALYSLFQKLEEQKVKMINSQDPALFENTSQNILATLKQVNSVKGWNDLVNTMLAAEESEEQLIHRPINGSAELYLMECQSPEADKIKQQMIQCMDEIENTELELINMEDKENINSNIRNKKILQREMKLRINRLQEQYEKLYIQFKKVNSL</sequence>
<dbReference type="Proteomes" id="UP000039865">
    <property type="component" value="Unassembled WGS sequence"/>
</dbReference>
<dbReference type="AlphaFoldDB" id="A0A077ZPX7"/>
<dbReference type="EMBL" id="CCKQ01000855">
    <property type="protein sequence ID" value="CDW71953.1"/>
    <property type="molecule type" value="Genomic_DNA"/>
</dbReference>
<gene>
    <name evidence="2" type="primary">Contig7398.g7907</name>
    <name evidence="2" type="ORF">STYLEM_904</name>
</gene>
<keyword evidence="3" id="KW-1185">Reference proteome</keyword>
<evidence type="ECO:0000256" key="1">
    <source>
        <dbReference type="SAM" id="Coils"/>
    </source>
</evidence>
<name>A0A077ZPX7_STYLE</name>
<protein>
    <submittedName>
        <fullName evidence="2">Uncharacterized protein</fullName>
    </submittedName>
</protein>
<feature type="coiled-coil region" evidence="1">
    <location>
        <begin position="93"/>
        <end position="161"/>
    </location>
</feature>
<proteinExistence type="predicted"/>
<evidence type="ECO:0000313" key="2">
    <source>
        <dbReference type="EMBL" id="CDW71953.1"/>
    </source>
</evidence>
<evidence type="ECO:0000313" key="3">
    <source>
        <dbReference type="Proteomes" id="UP000039865"/>
    </source>
</evidence>
<keyword evidence="1" id="KW-0175">Coiled coil</keyword>
<reference evidence="2 3" key="1">
    <citation type="submission" date="2014-06" db="EMBL/GenBank/DDBJ databases">
        <authorList>
            <person name="Swart Estienne"/>
        </authorList>
    </citation>
    <scope>NUCLEOTIDE SEQUENCE [LARGE SCALE GENOMIC DNA]</scope>
    <source>
        <strain evidence="2 3">130c</strain>
    </source>
</reference>
<dbReference type="InParanoid" id="A0A077ZPX7"/>